<evidence type="ECO:0000313" key="1">
    <source>
        <dbReference type="EMBL" id="KAL2811729.1"/>
    </source>
</evidence>
<dbReference type="EMBL" id="JBFXLS010000223">
    <property type="protein sequence ID" value="KAL2811729.1"/>
    <property type="molecule type" value="Genomic_DNA"/>
</dbReference>
<protein>
    <recommendedName>
        <fullName evidence="3">HNH nuclease domain-containing protein</fullName>
    </recommendedName>
</protein>
<sequence length="334" mass="37448">MTSPIVRLFNRLDSLWDTLTDPTMDQHLIQNSFISSQFLIQRNITLSAHDFQTSGTTSTNLGQNPPILFCLQSPDIIARHPLNYQGEYFVLAARAGAAEDPTPRHNLNLISAGPSTVWDRGILLAAYIQRWAIRGYPRVLPPGVLNLGEFCNISAVVHPHALDLTTLGWDRNGPQLNIRWQTDVFEYTTTTPNGLTLHPHLILLSVQSCRGEERYITLGELTAIMTAMRNRARQPAVFDEDAALEDEGEPILAGSGNPILTEADLEFRYERRFPVLMVSLVGPHHVRVLYACMDGLRLVIRMSQLYDIDIDVDGLMNFIARVLLSHPLRESGSQ</sequence>
<gene>
    <name evidence="1" type="ORF">BDW59DRAFT_155481</name>
</gene>
<evidence type="ECO:0000313" key="2">
    <source>
        <dbReference type="Proteomes" id="UP001610335"/>
    </source>
</evidence>
<dbReference type="Proteomes" id="UP001610335">
    <property type="component" value="Unassembled WGS sequence"/>
</dbReference>
<reference evidence="1 2" key="1">
    <citation type="submission" date="2024-07" db="EMBL/GenBank/DDBJ databases">
        <title>Section-level genome sequencing and comparative genomics of Aspergillus sections Usti and Cavernicolus.</title>
        <authorList>
            <consortium name="Lawrence Berkeley National Laboratory"/>
            <person name="Nybo J.L."/>
            <person name="Vesth T.C."/>
            <person name="Theobald S."/>
            <person name="Frisvad J.C."/>
            <person name="Larsen T.O."/>
            <person name="Kjaerboelling I."/>
            <person name="Rothschild-Mancinelli K."/>
            <person name="Lyhne E.K."/>
            <person name="Kogle M.E."/>
            <person name="Barry K."/>
            <person name="Clum A."/>
            <person name="Na H."/>
            <person name="Ledsgaard L."/>
            <person name="Lin J."/>
            <person name="Lipzen A."/>
            <person name="Kuo A."/>
            <person name="Riley R."/>
            <person name="Mondo S."/>
            <person name="LaButti K."/>
            <person name="Haridas S."/>
            <person name="Pangalinan J."/>
            <person name="Salamov A.A."/>
            <person name="Simmons B.A."/>
            <person name="Magnuson J.K."/>
            <person name="Chen J."/>
            <person name="Drula E."/>
            <person name="Henrissat B."/>
            <person name="Wiebenga A."/>
            <person name="Lubbers R.J."/>
            <person name="Gomes A.C."/>
            <person name="Makela M.R."/>
            <person name="Stajich J."/>
            <person name="Grigoriev I.V."/>
            <person name="Mortensen U.H."/>
            <person name="De vries R.P."/>
            <person name="Baker S.E."/>
            <person name="Andersen M.R."/>
        </authorList>
    </citation>
    <scope>NUCLEOTIDE SEQUENCE [LARGE SCALE GENOMIC DNA]</scope>
    <source>
        <strain evidence="1 2">CBS 600.67</strain>
    </source>
</reference>
<organism evidence="1 2">
    <name type="scientific">Aspergillus cavernicola</name>
    <dbReference type="NCBI Taxonomy" id="176166"/>
    <lineage>
        <taxon>Eukaryota</taxon>
        <taxon>Fungi</taxon>
        <taxon>Dikarya</taxon>
        <taxon>Ascomycota</taxon>
        <taxon>Pezizomycotina</taxon>
        <taxon>Eurotiomycetes</taxon>
        <taxon>Eurotiomycetidae</taxon>
        <taxon>Eurotiales</taxon>
        <taxon>Aspergillaceae</taxon>
        <taxon>Aspergillus</taxon>
        <taxon>Aspergillus subgen. Nidulantes</taxon>
    </lineage>
</organism>
<comment type="caution">
    <text evidence="1">The sequence shown here is derived from an EMBL/GenBank/DDBJ whole genome shotgun (WGS) entry which is preliminary data.</text>
</comment>
<accession>A0ABR4H8F5</accession>
<keyword evidence="2" id="KW-1185">Reference proteome</keyword>
<name>A0ABR4H8F5_9EURO</name>
<evidence type="ECO:0008006" key="3">
    <source>
        <dbReference type="Google" id="ProtNLM"/>
    </source>
</evidence>
<proteinExistence type="predicted"/>